<dbReference type="OrthoDB" id="5595695at2759"/>
<dbReference type="PANTHER" id="PTHR43135:SF3">
    <property type="entry name" value="ALPHA-D-RIBOSE 1-METHYLPHOSPHONATE 5-TRIPHOSPHATE DIPHOSPHATASE"/>
    <property type="match status" value="1"/>
</dbReference>
<evidence type="ECO:0000313" key="3">
    <source>
        <dbReference type="Proteomes" id="UP001150904"/>
    </source>
</evidence>
<feature type="domain" description="Amidohydrolase-related" evidence="1">
    <location>
        <begin position="55"/>
        <end position="407"/>
    </location>
</feature>
<evidence type="ECO:0000313" key="2">
    <source>
        <dbReference type="EMBL" id="KAJ5191317.1"/>
    </source>
</evidence>
<dbReference type="EMBL" id="JAPQKR010000016">
    <property type="protein sequence ID" value="KAJ5191317.1"/>
    <property type="molecule type" value="Genomic_DNA"/>
</dbReference>
<dbReference type="GO" id="GO:0016810">
    <property type="term" value="F:hydrolase activity, acting on carbon-nitrogen (but not peptide) bonds"/>
    <property type="evidence" value="ECO:0007669"/>
    <property type="project" value="InterPro"/>
</dbReference>
<dbReference type="InterPro" id="IPR032466">
    <property type="entry name" value="Metal_Hydrolase"/>
</dbReference>
<dbReference type="InterPro" id="IPR051781">
    <property type="entry name" value="Metallo-dep_Hydrolase"/>
</dbReference>
<protein>
    <recommendedName>
        <fullName evidence="1">Amidohydrolase-related domain-containing protein</fullName>
    </recommendedName>
</protein>
<reference evidence="2" key="1">
    <citation type="submission" date="2022-12" db="EMBL/GenBank/DDBJ databases">
        <authorList>
            <person name="Petersen C."/>
        </authorList>
    </citation>
    <scope>NUCLEOTIDE SEQUENCE</scope>
    <source>
        <strain evidence="2">IBT 15544</strain>
    </source>
</reference>
<accession>A0A9W9M8S8</accession>
<dbReference type="PANTHER" id="PTHR43135">
    <property type="entry name" value="ALPHA-D-RIBOSE 1-METHYLPHOSPHONATE 5-TRIPHOSPHATE DIPHOSPHATASE"/>
    <property type="match status" value="1"/>
</dbReference>
<sequence length="412" mass="45162">MFATLISNARIFDGVSVVSECGHVLIESGRITQISLMEPLSPESPCKVVDASGCTLLPGLIDAHMHVFQDVQLLEIAMRYGVTTVLDLHNEPEWFKAINAITRQRNDVADVKSACYAATIKNGWPSAIVKLVSQEPDIDDRIAKWPDLTDKKSVEEYVARTKAAGASFIKLMQEDGYTIDLPFPEVPVPTPSFELQKCIVDTAHENGLLTLAHALSNHSTLLVLKAGVDGLAHVSMDPVTDELIQAFKKNNAFLIPTLAINTSCSGAEQESREKFASDLEGEEKEHLCGCMHITKKEFSSETAYEQVIALKEAGIDILCGTDTSIDLKGTRSGASVHHELWLYVNRCRFTPLEALVSATSKIADRFGFSDRGKIEEGRLADLVLVSGDPVQSIDALRDIKGVWRNGERLAQK</sequence>
<dbReference type="InterPro" id="IPR011059">
    <property type="entry name" value="Metal-dep_hydrolase_composite"/>
</dbReference>
<dbReference type="SUPFAM" id="SSF51556">
    <property type="entry name" value="Metallo-dependent hydrolases"/>
    <property type="match status" value="1"/>
</dbReference>
<dbReference type="Pfam" id="PF01979">
    <property type="entry name" value="Amidohydro_1"/>
    <property type="match status" value="1"/>
</dbReference>
<dbReference type="Gene3D" id="2.30.40.10">
    <property type="entry name" value="Urease, subunit C, domain 1"/>
    <property type="match status" value="1"/>
</dbReference>
<dbReference type="Proteomes" id="UP001150904">
    <property type="component" value="Unassembled WGS sequence"/>
</dbReference>
<organism evidence="2 3">
    <name type="scientific">Penicillium cinerascens</name>
    <dbReference type="NCBI Taxonomy" id="70096"/>
    <lineage>
        <taxon>Eukaryota</taxon>
        <taxon>Fungi</taxon>
        <taxon>Dikarya</taxon>
        <taxon>Ascomycota</taxon>
        <taxon>Pezizomycotina</taxon>
        <taxon>Eurotiomycetes</taxon>
        <taxon>Eurotiomycetidae</taxon>
        <taxon>Eurotiales</taxon>
        <taxon>Aspergillaceae</taxon>
        <taxon>Penicillium</taxon>
    </lineage>
</organism>
<dbReference type="Gene3D" id="3.30.110.90">
    <property type="entry name" value="Amidohydrolase"/>
    <property type="match status" value="1"/>
</dbReference>
<dbReference type="Gene3D" id="1.20.58.520">
    <property type="entry name" value="Amidohydrolase"/>
    <property type="match status" value="1"/>
</dbReference>
<gene>
    <name evidence="2" type="ORF">N7498_010302</name>
</gene>
<comment type="caution">
    <text evidence="2">The sequence shown here is derived from an EMBL/GenBank/DDBJ whole genome shotgun (WGS) entry which is preliminary data.</text>
</comment>
<dbReference type="RefSeq" id="XP_058304257.1">
    <property type="nucleotide sequence ID" value="XM_058457358.1"/>
</dbReference>
<proteinExistence type="predicted"/>
<dbReference type="GeneID" id="83184659"/>
<reference evidence="2" key="2">
    <citation type="journal article" date="2023" name="IMA Fungus">
        <title>Comparative genomic study of the Penicillium genus elucidates a diverse pangenome and 15 lateral gene transfer events.</title>
        <authorList>
            <person name="Petersen C."/>
            <person name="Sorensen T."/>
            <person name="Nielsen M.R."/>
            <person name="Sondergaard T.E."/>
            <person name="Sorensen J.L."/>
            <person name="Fitzpatrick D.A."/>
            <person name="Frisvad J.C."/>
            <person name="Nielsen K.L."/>
        </authorList>
    </citation>
    <scope>NUCLEOTIDE SEQUENCE</scope>
    <source>
        <strain evidence="2">IBT 15544</strain>
    </source>
</reference>
<keyword evidence="3" id="KW-1185">Reference proteome</keyword>
<dbReference type="Gene3D" id="3.40.50.10910">
    <property type="entry name" value="Amidohydrolase"/>
    <property type="match status" value="1"/>
</dbReference>
<name>A0A9W9M8S8_9EURO</name>
<dbReference type="AlphaFoldDB" id="A0A9W9M8S8"/>
<dbReference type="InterPro" id="IPR006680">
    <property type="entry name" value="Amidohydro-rel"/>
</dbReference>
<dbReference type="SUPFAM" id="SSF51338">
    <property type="entry name" value="Composite domain of metallo-dependent hydrolases"/>
    <property type="match status" value="1"/>
</dbReference>
<evidence type="ECO:0000259" key="1">
    <source>
        <dbReference type="Pfam" id="PF01979"/>
    </source>
</evidence>